<evidence type="ECO:0000256" key="2">
    <source>
        <dbReference type="ARBA" id="ARBA00023054"/>
    </source>
</evidence>
<feature type="compositionally biased region" description="Basic and acidic residues" evidence="4">
    <location>
        <begin position="2229"/>
        <end position="2239"/>
    </location>
</feature>
<feature type="compositionally biased region" description="Polar residues" evidence="4">
    <location>
        <begin position="416"/>
        <end position="436"/>
    </location>
</feature>
<keyword evidence="1" id="KW-0597">Phosphoprotein</keyword>
<feature type="compositionally biased region" description="Low complexity" evidence="4">
    <location>
        <begin position="2842"/>
        <end position="2851"/>
    </location>
</feature>
<feature type="compositionally biased region" description="Polar residues" evidence="4">
    <location>
        <begin position="2859"/>
        <end position="2873"/>
    </location>
</feature>
<evidence type="ECO:0000259" key="5">
    <source>
        <dbReference type="PROSITE" id="PS50021"/>
    </source>
</evidence>
<feature type="compositionally biased region" description="Low complexity" evidence="4">
    <location>
        <begin position="1568"/>
        <end position="1583"/>
    </location>
</feature>
<feature type="region of interest" description="Disordered" evidence="4">
    <location>
        <begin position="1997"/>
        <end position="2020"/>
    </location>
</feature>
<evidence type="ECO:0000256" key="1">
    <source>
        <dbReference type="ARBA" id="ARBA00022553"/>
    </source>
</evidence>
<feature type="compositionally biased region" description="Polar residues" evidence="4">
    <location>
        <begin position="641"/>
        <end position="652"/>
    </location>
</feature>
<accession>A0A8S1BU71</accession>
<feature type="compositionally biased region" description="Low complexity" evidence="4">
    <location>
        <begin position="2760"/>
        <end position="2777"/>
    </location>
</feature>
<comment type="similarity">
    <text evidence="3">Belongs to the smoothelin family.</text>
</comment>
<feature type="compositionally biased region" description="Basic and acidic residues" evidence="4">
    <location>
        <begin position="776"/>
        <end position="785"/>
    </location>
</feature>
<dbReference type="Proteomes" id="UP000494165">
    <property type="component" value="Unassembled WGS sequence"/>
</dbReference>
<name>A0A8S1BU71_9INSE</name>
<feature type="region of interest" description="Disordered" evidence="4">
    <location>
        <begin position="2758"/>
        <end position="2777"/>
    </location>
</feature>
<evidence type="ECO:0000256" key="3">
    <source>
        <dbReference type="ARBA" id="ARBA00061655"/>
    </source>
</evidence>
<feature type="compositionally biased region" description="Basic and acidic residues" evidence="4">
    <location>
        <begin position="523"/>
        <end position="545"/>
    </location>
</feature>
<feature type="domain" description="Calponin-homology (CH)" evidence="5">
    <location>
        <begin position="2928"/>
        <end position="3034"/>
    </location>
</feature>
<feature type="compositionally biased region" description="Polar residues" evidence="4">
    <location>
        <begin position="719"/>
        <end position="729"/>
    </location>
</feature>
<feature type="region of interest" description="Disordered" evidence="4">
    <location>
        <begin position="1371"/>
        <end position="1451"/>
    </location>
</feature>
<feature type="compositionally biased region" description="Polar residues" evidence="4">
    <location>
        <begin position="564"/>
        <end position="579"/>
    </location>
</feature>
<organism evidence="6 7">
    <name type="scientific">Cloeon dipterum</name>
    <dbReference type="NCBI Taxonomy" id="197152"/>
    <lineage>
        <taxon>Eukaryota</taxon>
        <taxon>Metazoa</taxon>
        <taxon>Ecdysozoa</taxon>
        <taxon>Arthropoda</taxon>
        <taxon>Hexapoda</taxon>
        <taxon>Insecta</taxon>
        <taxon>Pterygota</taxon>
        <taxon>Palaeoptera</taxon>
        <taxon>Ephemeroptera</taxon>
        <taxon>Pisciforma</taxon>
        <taxon>Baetidae</taxon>
        <taxon>Cloeon</taxon>
    </lineage>
</organism>
<evidence type="ECO:0000313" key="7">
    <source>
        <dbReference type="Proteomes" id="UP000494165"/>
    </source>
</evidence>
<feature type="compositionally biased region" description="Basic and acidic residues" evidence="4">
    <location>
        <begin position="730"/>
        <end position="744"/>
    </location>
</feature>
<feature type="compositionally biased region" description="Basic and acidic residues" evidence="4">
    <location>
        <begin position="2410"/>
        <end position="2419"/>
    </location>
</feature>
<feature type="compositionally biased region" description="Basic and acidic residues" evidence="4">
    <location>
        <begin position="2282"/>
        <end position="2292"/>
    </location>
</feature>
<feature type="compositionally biased region" description="Polar residues" evidence="4">
    <location>
        <begin position="757"/>
        <end position="769"/>
    </location>
</feature>
<dbReference type="InterPro" id="IPR036872">
    <property type="entry name" value="CH_dom_sf"/>
</dbReference>
<dbReference type="EMBL" id="CADEPI010000001">
    <property type="protein sequence ID" value="CAB3359458.1"/>
    <property type="molecule type" value="Genomic_DNA"/>
</dbReference>
<feature type="region of interest" description="Disordered" evidence="4">
    <location>
        <begin position="2108"/>
        <end position="2138"/>
    </location>
</feature>
<feature type="compositionally biased region" description="Polar residues" evidence="4">
    <location>
        <begin position="850"/>
        <end position="861"/>
    </location>
</feature>
<feature type="region of interest" description="Disordered" evidence="4">
    <location>
        <begin position="1898"/>
        <end position="1949"/>
    </location>
</feature>
<feature type="region of interest" description="Disordered" evidence="4">
    <location>
        <begin position="1110"/>
        <end position="1134"/>
    </location>
</feature>
<feature type="region of interest" description="Disordered" evidence="4">
    <location>
        <begin position="2061"/>
        <end position="2081"/>
    </location>
</feature>
<feature type="compositionally biased region" description="Basic and acidic residues" evidence="4">
    <location>
        <begin position="2186"/>
        <end position="2200"/>
    </location>
</feature>
<feature type="compositionally biased region" description="Basic residues" evidence="4">
    <location>
        <begin position="437"/>
        <end position="449"/>
    </location>
</feature>
<feature type="compositionally biased region" description="Low complexity" evidence="4">
    <location>
        <begin position="288"/>
        <end position="306"/>
    </location>
</feature>
<feature type="compositionally biased region" description="Basic and acidic residues" evidence="4">
    <location>
        <begin position="1424"/>
        <end position="1435"/>
    </location>
</feature>
<sequence>MATDVGQLPPQPDDVEQIDDEEVLRRMVSLAFDVFQWQAAEDFGRKKEIRARMYKLREKRLRDFYSTDEVLKDLQSADPHAAIREETPKRGGTTYRELVVGELRAGDHFDIREKPAEQTKPAELIESSDGSHQLQQQAVTVIFESTTTTTTTSGSLQEMLDSRSEAESPPASRTSSRRSSKSSPSRGSDSRRSSTSEGKVISSPTREVKVTTSSYVCSSSSPSREVEVISTESSSSRRTSDARVSSTPPREFIRSPSRESGSRCSSAAEVKRASISTSEVKVITSSFESTASRVSSSPSREVLSSSYRRNSDARASEAIRSPAGSRRSSTTESRMTSDEVKSRSTPQCEIVEVKTSSNESPELKSSLRRSSETTKSSSPTREMSKSPVRSDAGSPTRQVSSRKSSVSEKKEDAQFATFTSVTLVRQQEGGSRVTSPNRRKLSSASKARRAGTPSASPPCSPSHEQEQHDESSDEEVATVRSKMEDAAKPKSILRTPEQRKKSITDEAKKPEPKKAEPQQVKRAVAEVKLTRKAAPEKKPVTDAKKTLRRRSREQVEDSSERDSSCSPVRTRTLSKSKVSPKQEAAPATLTTTSTLKRPTKLPILNNAAAKKQPEPAAGKHEDRCCNRKHGSASPDKPWRQSPVQSPKKTSPTGKKAHRSPSSSPERAAPIEAKPTKKIVQTITSPTTKKTVESPIKRTIIDRSSTATCVKTPERAVTSKPRNSTTPIKTETNRFQRKPVEESRKTTTTATTVRQPLPKQNNTAPRTNGRSVFGSKIVEKAPKEVPKVTQTPKEPAPAVTISKPVESEEESGGVSTEEDETVTELEDIRYSSNNQLDTEDEENSSRRLLAQGQTQIQQLSRDSSPDGRPQRFADRVSEPESDFESTKRERTPLEVVVPPGGLDGLREEEDEDGEKEEPALLSVADKANIFLTTDLGKIEKKKKVFETNKAVSLGKALFERTEDNKDEARKKYERDILSRPSVFSKVTDRIRNFDQPAAVEPPKKEPETVRKQSDVKKPVVEEPLRAEKVAPLCEEPVRVEKAAPLSEEPVRVEKVAPLSEEPVRVEKVAPLSEEPVRVEKVAPLNEEQPKASVTRASGKFGVTLRRTSSKIGDSVAPVQEQAPEEAKPAVQPAEKKVDEAVDVRQLEIMLEKATNYDERRRLRAAIRDAKKTQTIFTTTTTTKVSTTTTRRASPTRQVNGRRSVSPVKSESGRKNSSPARKQPEEVDGNTVSTPLRAAEETAKPELVKQLSTGKLDKGKLASFLKEDSPSNTSVATIKRKVSQETESVRKISAPPREANPTDSVTSSYGVGPLDESGRPLFGLRALRRTQEPAAAAAPTEVVDQPTPPKQDVTDLSGRPLFGGLRALKSVASVVQEKEPAAEEDEMPELQPSTGQLKSLVERHEQNSKSGSTTVSPSSAQKPKAKLRDTFLKEESRSQIAADTQKKSKTEAVANRASSLKAIIKKHESSQEITSAPVEPVRKISTEQVKSILKKPREPTPETTVVSSASISLRKDSIERRPGDFEQESIVEDEDGGRTIVKSMHRERNDGDTSTVLSATSRSHVSGDGSHATSHSSSTTVTSTSRGNDSPISMARVGRSGSVRALQQKFQQNNIESPEPRSFPKAGLIFRTNSFKHANNGDYRNAGADSKDVCEENAQRTEQVTDKEGKTRLFKNFPKLGTKIYFPFSGSVERRVIETRVFSESSTSSNSRSFLGNNSKVTGVQDVLSRMREADNDQEEGLSCEDREAKSLLNKFLGASVLMQGIEPLLQAQSSALVSQVEKQRLAVAQSVVVVGERSAPQSQPDPALTQGGKEAFGDDIDEVTDQAHLRRLLDAASDYDTRRQIRARLRTLMADNKVTDSSDGVADSASRSVHGELLPMAVDQLMATLEHNFNPVVNNGGGGVGGGDEGGSVGEECDGPAVDSGTESGEDPRTPNSQSQVDLAPKKPASELPPEVLDEVLGALAKLQGTLQMAAGEDVEPERKEAILSLVNKLQGSLPTTENRAAPQPAPRRKKSARHTVGVTQGDLVPFSPMRPSDFNARLALKEDFEAHDPVSALTLKRPLHRRSVSQGGQGGQRSRSLLVDDPSQILFTPEQSVQIAVHKAAINKQLSQEEDNRRKERPNREGSVEAELSFPDSVVNEAPQVADLNVDKMLANDENYELKAPEMVKEAAAKPKPVPVVPTVPTEKKELPKPTPEKPVSKPIFATQDPPKPVFCRAELPRPPMLEPQKAKPKTEAKPLFRPPSEPPKVKPVKALALELESQEPEEGKSGGVLWGSICQSARDDRKLVSRAEKKRKLKRANTIDIPKPLDAQDLHDSDEDEDVNAGVPQKASLELPFVAKTDNDRKFLAFLDRKSPKEGVRTSSAAPGGHQWNNRFSNLKTNFEKTDAKKSGELPPPAPAVILRPHEPKSVREHEVKRKSSLPTVSRNQPLPWASAGQDVVVVGSLTVKQNQNVQQKKQLFADTKPKVEAAVKPPAEPNKEDQLMELQRQQQLRFMQQKEAQERYRRQQESVRGPAPVGHFHHAQNSAFRPLAKQKPPQATTPRIEYSASVATETRQLNMRIYNKEQEPEVQEVEAPPTMMTAVSRVKEGPRSQQATVVHGQVQHRDSPSRNSLAKSHLRSILPDSPFSLARSSHSTSDMLDAAFQARFDSSQASSRCSTHSPPDMLLPAATCKLEFPLHHASPLPFSPPTQRRGLCKSESSHQIGSAGLLSVPTSTPPMRRSPSGAKIHLFSKQYEAQFTADSAEDKQRQVLAYLGESSSTSPASKSPARSPRAAAVAYNRQDTLRGFVHDDDLENVDEEFERLFESAVRPRATQPPVSASVRLSHSVPSSPTGKKSEFSMKTSSSTSTIQLDGGTKISSVSSTMTSNTRVSKAPPSKLKMSPFDKFRQLDEQNSSPSPSTPKTPGGSISGPLFKFTDAGLNRSASNVKERLLYWCQVKTKEYKDLKIENFSTSWNNGMAFCALIHHFCPDAFNYEELRPENRRKNFELAFRVAEEKADIAPLLDVDDMVMMKKPDWKCVFTYVQSIYRRFKDED</sequence>
<feature type="compositionally biased region" description="Polar residues" evidence="4">
    <location>
        <begin position="678"/>
        <end position="688"/>
    </location>
</feature>
<keyword evidence="2" id="KW-0175">Coiled coil</keyword>
<dbReference type="PROSITE" id="PS50021">
    <property type="entry name" value="CH"/>
    <property type="match status" value="1"/>
</dbReference>
<feature type="compositionally biased region" description="Polar residues" evidence="4">
    <location>
        <begin position="2362"/>
        <end position="2377"/>
    </location>
</feature>
<dbReference type="InterPro" id="IPR022189">
    <property type="entry name" value="SMTN"/>
</dbReference>
<feature type="compositionally biased region" description="Gly residues" evidence="4">
    <location>
        <begin position="1898"/>
        <end position="1912"/>
    </location>
</feature>
<feature type="compositionally biased region" description="Basic and acidic residues" evidence="4">
    <location>
        <begin position="496"/>
        <end position="516"/>
    </location>
</feature>
<comment type="caution">
    <text evidence="6">The sequence shown here is derived from an EMBL/GenBank/DDBJ whole genome shotgun (WGS) entry which is preliminary data.</text>
</comment>
<dbReference type="Gene3D" id="1.10.418.10">
    <property type="entry name" value="Calponin-like domain"/>
    <property type="match status" value="1"/>
</dbReference>
<feature type="region of interest" description="Disordered" evidence="4">
    <location>
        <begin position="1327"/>
        <end position="1357"/>
    </location>
</feature>
<evidence type="ECO:0000313" key="6">
    <source>
        <dbReference type="EMBL" id="CAB3359458.1"/>
    </source>
</evidence>
<dbReference type="Pfam" id="PF12510">
    <property type="entry name" value="Smoothelin"/>
    <property type="match status" value="2"/>
</dbReference>
<feature type="compositionally biased region" description="Low complexity" evidence="4">
    <location>
        <begin position="210"/>
        <end position="247"/>
    </location>
</feature>
<reference evidence="6 7" key="1">
    <citation type="submission" date="2020-04" db="EMBL/GenBank/DDBJ databases">
        <authorList>
            <person name="Alioto T."/>
            <person name="Alioto T."/>
            <person name="Gomez Garrido J."/>
        </authorList>
    </citation>
    <scope>NUCLEOTIDE SEQUENCE [LARGE SCALE GENOMIC DNA]</scope>
</reference>
<feature type="compositionally biased region" description="Acidic residues" evidence="4">
    <location>
        <begin position="806"/>
        <end position="824"/>
    </location>
</feature>
<feature type="compositionally biased region" description="Polar residues" evidence="4">
    <location>
        <begin position="2818"/>
        <end position="2836"/>
    </location>
</feature>
<feature type="region of interest" description="Disordered" evidence="4">
    <location>
        <begin position="2170"/>
        <end position="2250"/>
    </location>
</feature>
<feature type="compositionally biased region" description="Basic and acidic residues" evidence="4">
    <location>
        <begin position="1000"/>
        <end position="1016"/>
    </location>
</feature>
<feature type="region of interest" description="Disordered" evidence="4">
    <location>
        <begin position="147"/>
        <end position="916"/>
    </location>
</feature>
<protein>
    <recommendedName>
        <fullName evidence="5">Calponin-homology (CH) domain-containing protein</fullName>
    </recommendedName>
</protein>
<proteinExistence type="inferred from homology"/>
<feature type="region of interest" description="Disordered" evidence="4">
    <location>
        <begin position="2357"/>
        <end position="2377"/>
    </location>
</feature>
<dbReference type="SUPFAM" id="SSF47576">
    <property type="entry name" value="Calponin-homology domain, CH-domain"/>
    <property type="match status" value="1"/>
</dbReference>
<feature type="compositionally biased region" description="Low complexity" evidence="4">
    <location>
        <begin position="584"/>
        <end position="602"/>
    </location>
</feature>
<gene>
    <name evidence="6" type="ORF">CLODIP_2_CD05239</name>
</gene>
<feature type="compositionally biased region" description="Basic and acidic residues" evidence="4">
    <location>
        <begin position="552"/>
        <end position="563"/>
    </location>
</feature>
<feature type="compositionally biased region" description="Low complexity" evidence="4">
    <location>
        <begin position="2897"/>
        <end position="2911"/>
    </location>
</feature>
<feature type="compositionally biased region" description="Low complexity" evidence="4">
    <location>
        <begin position="1406"/>
        <end position="1417"/>
    </location>
</feature>
<dbReference type="InterPro" id="IPR001715">
    <property type="entry name" value="CH_dom"/>
</dbReference>
<feature type="compositionally biased region" description="Polar residues" evidence="4">
    <location>
        <begin position="274"/>
        <end position="287"/>
    </location>
</feature>
<feature type="region of interest" description="Disordered" evidence="4">
    <location>
        <begin position="2410"/>
        <end position="2431"/>
    </location>
</feature>
<feature type="region of interest" description="Disordered" evidence="4">
    <location>
        <begin position="2282"/>
        <end position="2329"/>
    </location>
</feature>
<dbReference type="OrthoDB" id="10017054at2759"/>
<feature type="compositionally biased region" description="Basic and acidic residues" evidence="4">
    <location>
        <begin position="689"/>
        <end position="700"/>
    </location>
</feature>
<feature type="compositionally biased region" description="Polar residues" evidence="4">
    <location>
        <begin position="1550"/>
        <end position="1562"/>
    </location>
</feature>
<feature type="region of interest" description="Disordered" evidence="4">
    <location>
        <begin position="1171"/>
        <end position="1314"/>
    </location>
</feature>
<keyword evidence="7" id="KW-1185">Reference proteome</keyword>
<feature type="compositionally biased region" description="Basic and acidic residues" evidence="4">
    <location>
        <begin position="611"/>
        <end position="625"/>
    </location>
</feature>
<dbReference type="FunFam" id="1.10.418.10:FF:000009">
    <property type="entry name" value="smoothelin isoform X2"/>
    <property type="match status" value="1"/>
</dbReference>
<feature type="compositionally biased region" description="Polar residues" evidence="4">
    <location>
        <begin position="1196"/>
        <end position="1218"/>
    </location>
</feature>
<feature type="compositionally biased region" description="Basic and acidic residues" evidence="4">
    <location>
        <begin position="251"/>
        <end position="261"/>
    </location>
</feature>
<feature type="compositionally biased region" description="Basic and acidic residues" evidence="4">
    <location>
        <begin position="862"/>
        <end position="891"/>
    </location>
</feature>
<feature type="compositionally biased region" description="Low complexity" evidence="4">
    <location>
        <begin position="1171"/>
        <end position="1195"/>
    </location>
</feature>
<feature type="compositionally biased region" description="Basic and acidic residues" evidence="4">
    <location>
        <begin position="2114"/>
        <end position="2127"/>
    </location>
</feature>
<evidence type="ECO:0000256" key="4">
    <source>
        <dbReference type="SAM" id="MobiDB-lite"/>
    </source>
</evidence>
<feature type="compositionally biased region" description="Basic and acidic residues" evidence="4">
    <location>
        <begin position="1253"/>
        <end position="1267"/>
    </location>
</feature>
<feature type="region of interest" description="Disordered" evidence="4">
    <location>
        <begin position="1540"/>
        <end position="1598"/>
    </location>
</feature>
<dbReference type="Pfam" id="PF00307">
    <property type="entry name" value="CH"/>
    <property type="match status" value="1"/>
</dbReference>
<feature type="compositionally biased region" description="Acidic residues" evidence="4">
    <location>
        <begin position="905"/>
        <end position="914"/>
    </location>
</feature>
<dbReference type="SMART" id="SM00033">
    <property type="entry name" value="CH"/>
    <property type="match status" value="1"/>
</dbReference>
<feature type="region of interest" description="Disordered" evidence="4">
    <location>
        <begin position="991"/>
        <end position="1016"/>
    </location>
</feature>
<dbReference type="CDD" id="cd21200">
    <property type="entry name" value="CH_SMTN-like"/>
    <property type="match status" value="1"/>
</dbReference>
<feature type="compositionally biased region" description="Low complexity" evidence="4">
    <location>
        <begin position="325"/>
        <end position="334"/>
    </location>
</feature>
<feature type="region of interest" description="Disordered" evidence="4">
    <location>
        <begin position="2813"/>
        <end position="2911"/>
    </location>
</feature>
<feature type="compositionally biased region" description="Low complexity" evidence="4">
    <location>
        <begin position="659"/>
        <end position="672"/>
    </location>
</feature>
<feature type="compositionally biased region" description="Basic and acidic residues" evidence="4">
    <location>
        <begin position="1236"/>
        <end position="1245"/>
    </location>
</feature>